<dbReference type="InterPro" id="IPR009451">
    <property type="entry name" value="Metamine_DH_Hvc"/>
</dbReference>
<evidence type="ECO:0000256" key="1">
    <source>
        <dbReference type="ARBA" id="ARBA00004418"/>
    </source>
</evidence>
<gene>
    <name evidence="8" type="ORF">ymoll0001_4210</name>
</gene>
<evidence type="ECO:0000256" key="5">
    <source>
        <dbReference type="ARBA" id="ARBA00022764"/>
    </source>
</evidence>
<dbReference type="Proteomes" id="UP000003027">
    <property type="component" value="Unassembled WGS sequence"/>
</dbReference>
<keyword evidence="4" id="KW-0732">Signal</keyword>
<name>A0ABP2EIS5_YERMW</name>
<dbReference type="EMBL" id="AALD02000005">
    <property type="protein sequence ID" value="EEQ11835.1"/>
    <property type="molecule type" value="Genomic_DNA"/>
</dbReference>
<organism evidence="8 9">
    <name type="scientific">Yersinia mollaretii (strain ATCC 43969 / DSM 18520 / CIP 103324 / CNY 7263 / WAIP 204)</name>
    <dbReference type="NCBI Taxonomy" id="349967"/>
    <lineage>
        <taxon>Bacteria</taxon>
        <taxon>Pseudomonadati</taxon>
        <taxon>Pseudomonadota</taxon>
        <taxon>Gammaproteobacteria</taxon>
        <taxon>Enterobacterales</taxon>
        <taxon>Yersiniaceae</taxon>
        <taxon>Yersinia</taxon>
    </lineage>
</organism>
<sequence length="399" mass="43844">MFKVFLIKGHFMKRNIHPPYLFAILFPVILISPALAETPFKPERISVEKELRSGPSLFVIDQSWSGTSSITVLSADDLKTKGSISTGLIAQFLLSKNNKQLYTASVYPKRIVWGPVEAVVQQFDVKTLSLTKEIPTSPKMAQVSASINSFRLSANEKYAFVQNATPAASVNVIDITSGNTLLEIPTPGCWGIYPSADDNRFSALCGDGTVASYQIATDQKDYKVTKSDTIFDADKDPLFISSQRDGDTLIFTSFNGNMYLLNDKEIKVTLTDKFSYTKGIKSHWVPTGFEILAFNKPNNLMFITMSPNGKEGSHKYGAKEIWGIDMASRKVITRVKTVDTISLAVSQTQKPELFALSGGEGGSGGTVLKYIFIGPQFTGKVVGKAARLGTFNQFLMVDY</sequence>
<protein>
    <recommendedName>
        <fullName evidence="10">Amine dehydrogenase</fullName>
    </recommendedName>
</protein>
<comment type="similarity">
    <text evidence="2">Belongs to the aromatic amine dehydrogenase heavy chain family.</text>
</comment>
<dbReference type="InterPro" id="IPR015943">
    <property type="entry name" value="WD40/YVTN_repeat-like_dom_sf"/>
</dbReference>
<proteinExistence type="inferred from homology"/>
<keyword evidence="5" id="KW-0574">Periplasm</keyword>
<keyword evidence="9" id="KW-1185">Reference proteome</keyword>
<evidence type="ECO:0000256" key="4">
    <source>
        <dbReference type="ARBA" id="ARBA00022729"/>
    </source>
</evidence>
<evidence type="ECO:0000313" key="9">
    <source>
        <dbReference type="Proteomes" id="UP000003027"/>
    </source>
</evidence>
<comment type="subcellular location">
    <subcellularLocation>
        <location evidence="1">Periplasm</location>
    </subcellularLocation>
</comment>
<evidence type="ECO:0008006" key="10">
    <source>
        <dbReference type="Google" id="ProtNLM"/>
    </source>
</evidence>
<keyword evidence="6" id="KW-0249">Electron transport</keyword>
<evidence type="ECO:0000256" key="2">
    <source>
        <dbReference type="ARBA" id="ARBA00010548"/>
    </source>
</evidence>
<reference evidence="8" key="1">
    <citation type="submission" date="2008-12" db="EMBL/GenBank/DDBJ databases">
        <title>Annotation of the Yersinia mollaretii ATCC 43969 genome.</title>
        <authorList>
            <person name="Read T.D."/>
            <person name="Akmal A."/>
            <person name="Bishop-Lilly K."/>
            <person name="Chen P.E."/>
            <person name="Cook C."/>
            <person name="Kiley M.P."/>
            <person name="Lentz S."/>
            <person name="Mateczun A."/>
            <person name="Nagarajan N."/>
            <person name="Nolan N."/>
            <person name="Osborne B.I."/>
            <person name="Pop M."/>
            <person name="Sozhamannan S."/>
            <person name="Stewart A.C."/>
            <person name="Sulakvelidze A."/>
            <person name="Thomason B."/>
            <person name="Willner K."/>
            <person name="Zwick M.E."/>
        </authorList>
    </citation>
    <scope>NUCLEOTIDE SEQUENCE [LARGE SCALE GENOMIC DNA]</scope>
    <source>
        <strain evidence="8">ATCC 43969</strain>
    </source>
</reference>
<accession>A0ABP2EIS5</accession>
<evidence type="ECO:0000313" key="8">
    <source>
        <dbReference type="EMBL" id="EEQ11835.1"/>
    </source>
</evidence>
<keyword evidence="3" id="KW-0813">Transport</keyword>
<evidence type="ECO:0000256" key="6">
    <source>
        <dbReference type="ARBA" id="ARBA00022982"/>
    </source>
</evidence>
<keyword evidence="7" id="KW-0560">Oxidoreductase</keyword>
<evidence type="ECO:0000256" key="7">
    <source>
        <dbReference type="ARBA" id="ARBA00023002"/>
    </source>
</evidence>
<dbReference type="Gene3D" id="2.130.10.10">
    <property type="entry name" value="YVTN repeat-like/Quinoprotein amine dehydrogenase"/>
    <property type="match status" value="1"/>
</dbReference>
<dbReference type="InterPro" id="IPR011044">
    <property type="entry name" value="Quino_amine_DH_bsu"/>
</dbReference>
<dbReference type="Pfam" id="PF06433">
    <property type="entry name" value="Me-amine-dh_H"/>
    <property type="match status" value="1"/>
</dbReference>
<evidence type="ECO:0000256" key="3">
    <source>
        <dbReference type="ARBA" id="ARBA00022448"/>
    </source>
</evidence>
<comment type="caution">
    <text evidence="8">The sequence shown here is derived from an EMBL/GenBank/DDBJ whole genome shotgun (WGS) entry which is preliminary data.</text>
</comment>
<dbReference type="SUPFAM" id="SSF50969">
    <property type="entry name" value="YVTN repeat-like/Quinoprotein amine dehydrogenase"/>
    <property type="match status" value="1"/>
</dbReference>